<feature type="repeat" description="ANK" evidence="3">
    <location>
        <begin position="88"/>
        <end position="120"/>
    </location>
</feature>
<evidence type="ECO:0000256" key="2">
    <source>
        <dbReference type="ARBA" id="ARBA00023043"/>
    </source>
</evidence>
<dbReference type="Proteomes" id="UP000027195">
    <property type="component" value="Unassembled WGS sequence"/>
</dbReference>
<dbReference type="STRING" id="930990.A0A067MC24"/>
<evidence type="ECO:0000313" key="5">
    <source>
        <dbReference type="Proteomes" id="UP000027195"/>
    </source>
</evidence>
<dbReference type="PROSITE" id="PS50088">
    <property type="entry name" value="ANK_REPEAT"/>
    <property type="match status" value="2"/>
</dbReference>
<feature type="non-terminal residue" evidence="4">
    <location>
        <position position="285"/>
    </location>
</feature>
<dbReference type="Gene3D" id="1.25.40.20">
    <property type="entry name" value="Ankyrin repeat-containing domain"/>
    <property type="match status" value="2"/>
</dbReference>
<dbReference type="EMBL" id="KL198078">
    <property type="protein sequence ID" value="KDQ09417.1"/>
    <property type="molecule type" value="Genomic_DNA"/>
</dbReference>
<dbReference type="OrthoDB" id="194358at2759"/>
<dbReference type="InterPro" id="IPR002110">
    <property type="entry name" value="Ankyrin_rpt"/>
</dbReference>
<evidence type="ECO:0000256" key="3">
    <source>
        <dbReference type="PROSITE-ProRule" id="PRU00023"/>
    </source>
</evidence>
<dbReference type="InParanoid" id="A0A067MC24"/>
<dbReference type="AlphaFoldDB" id="A0A067MC24"/>
<accession>A0A067MC24</accession>
<protein>
    <submittedName>
        <fullName evidence="4">Uncharacterized protein</fullName>
    </submittedName>
</protein>
<name>A0A067MC24_BOTB1</name>
<reference evidence="5" key="1">
    <citation type="journal article" date="2014" name="Proc. Natl. Acad. Sci. U.S.A.">
        <title>Extensive sampling of basidiomycete genomes demonstrates inadequacy of the white-rot/brown-rot paradigm for wood decay fungi.</title>
        <authorList>
            <person name="Riley R."/>
            <person name="Salamov A.A."/>
            <person name="Brown D.W."/>
            <person name="Nagy L.G."/>
            <person name="Floudas D."/>
            <person name="Held B.W."/>
            <person name="Levasseur A."/>
            <person name="Lombard V."/>
            <person name="Morin E."/>
            <person name="Otillar R."/>
            <person name="Lindquist E.A."/>
            <person name="Sun H."/>
            <person name="LaButti K.M."/>
            <person name="Schmutz J."/>
            <person name="Jabbour D."/>
            <person name="Luo H."/>
            <person name="Baker S.E."/>
            <person name="Pisabarro A.G."/>
            <person name="Walton J.D."/>
            <person name="Blanchette R.A."/>
            <person name="Henrissat B."/>
            <person name="Martin F."/>
            <person name="Cullen D."/>
            <person name="Hibbett D.S."/>
            <person name="Grigoriev I.V."/>
        </authorList>
    </citation>
    <scope>NUCLEOTIDE SEQUENCE [LARGE SCALE GENOMIC DNA]</scope>
    <source>
        <strain evidence="5">FD-172 SS1</strain>
    </source>
</reference>
<dbReference type="PANTHER" id="PTHR24123">
    <property type="entry name" value="ANKYRIN REPEAT-CONTAINING"/>
    <property type="match status" value="1"/>
</dbReference>
<dbReference type="HOGENOM" id="CLU_000134_18_1_1"/>
<proteinExistence type="predicted"/>
<dbReference type="PROSITE" id="PS50297">
    <property type="entry name" value="ANK_REP_REGION"/>
    <property type="match status" value="2"/>
</dbReference>
<dbReference type="InterPro" id="IPR036770">
    <property type="entry name" value="Ankyrin_rpt-contain_sf"/>
</dbReference>
<evidence type="ECO:0000313" key="4">
    <source>
        <dbReference type="EMBL" id="KDQ09417.1"/>
    </source>
</evidence>
<keyword evidence="1" id="KW-0677">Repeat</keyword>
<dbReference type="SUPFAM" id="SSF48403">
    <property type="entry name" value="Ankyrin repeat"/>
    <property type="match status" value="1"/>
</dbReference>
<dbReference type="InterPro" id="IPR051165">
    <property type="entry name" value="Multifunctional_ANK_Repeat"/>
</dbReference>
<keyword evidence="5" id="KW-1185">Reference proteome</keyword>
<gene>
    <name evidence="4" type="ORF">BOTBODRAFT_526222</name>
</gene>
<feature type="repeat" description="ANK" evidence="3">
    <location>
        <begin position="11"/>
        <end position="43"/>
    </location>
</feature>
<dbReference type="PANTHER" id="PTHR24123:SF33">
    <property type="entry name" value="PROTEIN HOS4"/>
    <property type="match status" value="1"/>
</dbReference>
<dbReference type="Pfam" id="PF12796">
    <property type="entry name" value="Ank_2"/>
    <property type="match status" value="2"/>
</dbReference>
<keyword evidence="2 3" id="KW-0040">ANK repeat</keyword>
<organism evidence="4 5">
    <name type="scientific">Botryobasidium botryosum (strain FD-172 SS1)</name>
    <dbReference type="NCBI Taxonomy" id="930990"/>
    <lineage>
        <taxon>Eukaryota</taxon>
        <taxon>Fungi</taxon>
        <taxon>Dikarya</taxon>
        <taxon>Basidiomycota</taxon>
        <taxon>Agaricomycotina</taxon>
        <taxon>Agaricomycetes</taxon>
        <taxon>Cantharellales</taxon>
        <taxon>Botryobasidiaceae</taxon>
        <taxon>Botryobasidium</taxon>
    </lineage>
</organism>
<dbReference type="SMART" id="SM00248">
    <property type="entry name" value="ANK"/>
    <property type="match status" value="6"/>
</dbReference>
<evidence type="ECO:0000256" key="1">
    <source>
        <dbReference type="ARBA" id="ARBA00022737"/>
    </source>
</evidence>
<sequence>MDEDIEGRDSDDRTRLHSAIQAKDFQLAKQLVEQGADVRARDTAGWGPFHVLAQLETDYLDILSPSPFAEMIQVLLNAGADLSAQSVRSQSPLHIAYIRDSSLIFRLLVDAGADMSPLDWYTGADMRRFLVRVLHPPDDTADLDYLPVGVDVNATDSQGYIYLDRAVWLGSPSVVKALLRCGADPNRSVNWRHTTLHYAFNLMQHPDGAGAIQALLDAGADVNARADGYTPLDRAASHACPPAFRMILARGRVFKQKIHFSDRFLLAPEGTDAVTDVIEAEERFA</sequence>